<dbReference type="HOGENOM" id="CLU_481276_0_0_0"/>
<dbReference type="OrthoDB" id="9762614at2"/>
<dbReference type="InterPro" id="IPR024705">
    <property type="entry name" value="Ssp411"/>
</dbReference>
<dbReference type="InterPro" id="IPR004879">
    <property type="entry name" value="Ssp411-like_TRX"/>
</dbReference>
<name>H0ULF2_9BACT</name>
<dbReference type="STRING" id="885272.JonanDRAFT_1145"/>
<dbReference type="InterPro" id="IPR036249">
    <property type="entry name" value="Thioredoxin-like_sf"/>
</dbReference>
<evidence type="ECO:0000259" key="1">
    <source>
        <dbReference type="Pfam" id="PF03190"/>
    </source>
</evidence>
<dbReference type="AlphaFoldDB" id="H0ULF2"/>
<dbReference type="SUPFAM" id="SSF52833">
    <property type="entry name" value="Thioredoxin-like"/>
    <property type="match status" value="1"/>
</dbReference>
<proteinExistence type="predicted"/>
<dbReference type="PANTHER" id="PTHR42899">
    <property type="entry name" value="SPERMATOGENESIS-ASSOCIATED PROTEIN 20"/>
    <property type="match status" value="1"/>
</dbReference>
<dbReference type="Proteomes" id="UP000003806">
    <property type="component" value="Chromosome"/>
</dbReference>
<protein>
    <submittedName>
        <fullName evidence="2">Thioredoxin domain containing protein</fullName>
    </submittedName>
</protein>
<accession>H0ULF2</accession>
<dbReference type="GO" id="GO:0005975">
    <property type="term" value="P:carbohydrate metabolic process"/>
    <property type="evidence" value="ECO:0007669"/>
    <property type="project" value="InterPro"/>
</dbReference>
<gene>
    <name evidence="2" type="ORF">JonanDRAFT_1145</name>
</gene>
<dbReference type="RefSeq" id="WP_008521594.1">
    <property type="nucleotide sequence ID" value="NZ_CM001376.1"/>
</dbReference>
<evidence type="ECO:0000313" key="3">
    <source>
        <dbReference type="Proteomes" id="UP000003806"/>
    </source>
</evidence>
<reference evidence="2 3" key="1">
    <citation type="submission" date="2011-11" db="EMBL/GenBank/DDBJ databases">
        <title>The Noncontiguous Finished genome of Jonquetella anthropi DSM 22815.</title>
        <authorList>
            <consortium name="US DOE Joint Genome Institute (JGI-PGF)"/>
            <person name="Lucas S."/>
            <person name="Copeland A."/>
            <person name="Lapidus A."/>
            <person name="Glavina del Rio T."/>
            <person name="Dalin E."/>
            <person name="Tice H."/>
            <person name="Bruce D."/>
            <person name="Goodwin L."/>
            <person name="Pitluck S."/>
            <person name="Peters L."/>
            <person name="Mikhailova N."/>
            <person name="Held B."/>
            <person name="Kyrpides N."/>
            <person name="Mavromatis K."/>
            <person name="Ivanova N."/>
            <person name="Markowitz V."/>
            <person name="Cheng J.-F."/>
            <person name="Hugenholtz P."/>
            <person name="Woyke T."/>
            <person name="Wu D."/>
            <person name="Gronow S."/>
            <person name="Wellnitz S."/>
            <person name="Brambilla E."/>
            <person name="Klenk H.-P."/>
            <person name="Eisen J.A."/>
        </authorList>
    </citation>
    <scope>NUCLEOTIDE SEQUENCE [LARGE SCALE GENOMIC DNA]</scope>
    <source>
        <strain evidence="2 3">DSM 22815</strain>
    </source>
</reference>
<dbReference type="Gene3D" id="3.40.30.10">
    <property type="entry name" value="Glutaredoxin"/>
    <property type="match status" value="1"/>
</dbReference>
<dbReference type="SUPFAM" id="SSF48208">
    <property type="entry name" value="Six-hairpin glycosidases"/>
    <property type="match status" value="1"/>
</dbReference>
<sequence length="566" mass="60811">MTGCSVPEEFGRAVSWRAFDDQALDEARAKNVPLFVLVHDETSPWSWAEADVLAGSEVAGMLAKDFIPVFADANAYPALALAGQALCRLFDAPGWPLILILTPELRPIFATSWLPPRKGAKLADYLPRIKWLWLMKRAEVESAGLANWANWKRALAPLPASSEPADWNELVSRAVSEDADEEFGGWGTEHKFPWPWRLRLALRDPAFRKLADRTLLALLTGGLNDRFWGGFHAYSLDRQFLTPRLGAPLDLQASLTLAVEQESSLGASVAKNAVLGGQNLIRGSLPRAGRVLFDSRGGWSKYLLERAQVCSLLADRGEAVCDGLSVSAEGWYSDPVTGRRTGGSVPTLTDPGEVAERHGLTAEELARAIADGLNRLKPAEEPPVSRWTLTSPSALFAAALCRSGAESVVSARELMSALKSAVWDGELSHGLCDGLPVGSGTAADYCSCALAAFDLASAGLAEWGDWAAELMVQAKELFFDETGMVAAALDDRLPGIWQVGDSSSPSPQGLFVRGCFKMADGGRGDEWGDVGDAVLRRYSGEASAAPGNWAFLIGEGLSRAEGRKGE</sequence>
<evidence type="ECO:0000313" key="2">
    <source>
        <dbReference type="EMBL" id="EHM13511.1"/>
    </source>
</evidence>
<dbReference type="Pfam" id="PF03190">
    <property type="entry name" value="Thioredox_DsbH"/>
    <property type="match status" value="1"/>
</dbReference>
<organism evidence="2 3">
    <name type="scientific">Jonquetella anthropi DSM 22815</name>
    <dbReference type="NCBI Taxonomy" id="885272"/>
    <lineage>
        <taxon>Bacteria</taxon>
        <taxon>Thermotogati</taxon>
        <taxon>Synergistota</taxon>
        <taxon>Synergistia</taxon>
        <taxon>Synergistales</taxon>
        <taxon>Dethiosulfovibrionaceae</taxon>
        <taxon>Jonquetella</taxon>
    </lineage>
</organism>
<dbReference type="InterPro" id="IPR008928">
    <property type="entry name" value="6-hairpin_glycosidase_sf"/>
</dbReference>
<dbReference type="EMBL" id="CM001376">
    <property type="protein sequence ID" value="EHM13511.1"/>
    <property type="molecule type" value="Genomic_DNA"/>
</dbReference>
<dbReference type="PANTHER" id="PTHR42899:SF1">
    <property type="entry name" value="SPERMATOGENESIS-ASSOCIATED PROTEIN 20"/>
    <property type="match status" value="1"/>
</dbReference>
<dbReference type="eggNOG" id="COG1331">
    <property type="taxonomic scope" value="Bacteria"/>
</dbReference>
<keyword evidence="3" id="KW-1185">Reference proteome</keyword>
<feature type="domain" description="Spermatogenesis-associated protein 20-like TRX" evidence="1">
    <location>
        <begin position="13"/>
        <end position="142"/>
    </location>
</feature>